<evidence type="ECO:0000256" key="3">
    <source>
        <dbReference type="ARBA" id="ARBA00011581"/>
    </source>
</evidence>
<comment type="subcellular location">
    <subcellularLocation>
        <location evidence="1">Membrane</location>
        <topology evidence="1">Peripheral membrane protein</topology>
    </subcellularLocation>
</comment>
<comment type="similarity">
    <text evidence="2">Belongs to the G protein gamma family.</text>
</comment>
<dbReference type="GO" id="GO:0007186">
    <property type="term" value="P:G protein-coupled receptor signaling pathway"/>
    <property type="evidence" value="ECO:0007669"/>
    <property type="project" value="InterPro"/>
</dbReference>
<evidence type="ECO:0000256" key="2">
    <source>
        <dbReference type="ARBA" id="ARBA00007431"/>
    </source>
</evidence>
<dbReference type="InterPro" id="IPR036284">
    <property type="entry name" value="GGL_sf"/>
</dbReference>
<evidence type="ECO:0000259" key="11">
    <source>
        <dbReference type="SMART" id="SM01224"/>
    </source>
</evidence>
<evidence type="ECO:0000256" key="5">
    <source>
        <dbReference type="ARBA" id="ARBA00022481"/>
    </source>
</evidence>
<keyword evidence="8" id="KW-0807">Transducer</keyword>
<dbReference type="SMART" id="SM01224">
    <property type="entry name" value="G_gamma"/>
    <property type="match status" value="1"/>
</dbReference>
<dbReference type="PANTHER" id="PTHR28189">
    <property type="entry name" value="GUANINE NUCLEOTIDE-BINDING PROTEIN SUBUNIT GAMMA"/>
    <property type="match status" value="1"/>
</dbReference>
<reference evidence="12 13" key="1">
    <citation type="submission" date="2016-04" db="EMBL/GenBank/DDBJ databases">
        <title>Evolutionary innovation and constraint leading to complex multicellularity in the Ascomycota.</title>
        <authorList>
            <person name="Cisse O."/>
            <person name="Nguyen A."/>
            <person name="Hewitt D.A."/>
            <person name="Jedd G."/>
            <person name="Stajich J.E."/>
        </authorList>
    </citation>
    <scope>NUCLEOTIDE SEQUENCE [LARGE SCALE GENOMIC DNA]</scope>
    <source>
        <strain evidence="12 13">DAH-3</strain>
    </source>
</reference>
<dbReference type="STRING" id="1198029.A0A1U7LWG0"/>
<evidence type="ECO:0000256" key="1">
    <source>
        <dbReference type="ARBA" id="ARBA00004170"/>
    </source>
</evidence>
<dbReference type="OrthoDB" id="19232at2759"/>
<sequence length="86" mass="9585">MPSPILTQKQAGQNMLDLKLRRLQELNARLAEDLERPRIPVSEACQSLLAHAKSTKDHMVPSIWGPIDKKEDPYTLQSTAGCCVAM</sequence>
<evidence type="ECO:0000256" key="7">
    <source>
        <dbReference type="ARBA" id="ARBA00023139"/>
    </source>
</evidence>
<comment type="caution">
    <text evidence="12">The sequence shown here is derived from an EMBL/GenBank/DDBJ whole genome shotgun (WGS) entry which is preliminary data.</text>
</comment>
<feature type="domain" description="G protein gamma" evidence="11">
    <location>
        <begin position="16"/>
        <end position="86"/>
    </location>
</feature>
<dbReference type="OMA" id="CLTIINY"/>
<dbReference type="InterPro" id="IPR015898">
    <property type="entry name" value="G-protein_gamma-like_dom"/>
</dbReference>
<proteinExistence type="inferred from homology"/>
<keyword evidence="6" id="KW-0472">Membrane</keyword>
<organism evidence="12 13">
    <name type="scientific">Neolecta irregularis (strain DAH-3)</name>
    <dbReference type="NCBI Taxonomy" id="1198029"/>
    <lineage>
        <taxon>Eukaryota</taxon>
        <taxon>Fungi</taxon>
        <taxon>Dikarya</taxon>
        <taxon>Ascomycota</taxon>
        <taxon>Taphrinomycotina</taxon>
        <taxon>Neolectales</taxon>
        <taxon>Neolectaceae</taxon>
        <taxon>Neolecta</taxon>
    </lineage>
</organism>
<accession>A0A1U7LWG0</accession>
<dbReference type="EMBL" id="LXFE01000143">
    <property type="protein sequence ID" value="OLL26841.1"/>
    <property type="molecule type" value="Genomic_DNA"/>
</dbReference>
<evidence type="ECO:0000256" key="4">
    <source>
        <dbReference type="ARBA" id="ARBA00016111"/>
    </source>
</evidence>
<dbReference type="GO" id="GO:0031681">
    <property type="term" value="F:G-protein beta-subunit binding"/>
    <property type="evidence" value="ECO:0007669"/>
    <property type="project" value="InterPro"/>
</dbReference>
<evidence type="ECO:0000256" key="8">
    <source>
        <dbReference type="ARBA" id="ARBA00023224"/>
    </source>
</evidence>
<dbReference type="Gene3D" id="4.10.260.10">
    <property type="entry name" value="Transducin (heterotrimeric G protein), gamma chain"/>
    <property type="match status" value="1"/>
</dbReference>
<dbReference type="FunFam" id="4.10.260.10:FF:000003">
    <property type="entry name" value="G-protein complex gamma subunit Ste18/GpgA"/>
    <property type="match status" value="1"/>
</dbReference>
<keyword evidence="9" id="KW-0449">Lipoprotein</keyword>
<keyword evidence="7" id="KW-0564">Palmitate</keyword>
<keyword evidence="5" id="KW-0488">Methylation</keyword>
<evidence type="ECO:0000256" key="9">
    <source>
        <dbReference type="ARBA" id="ARBA00023288"/>
    </source>
</evidence>
<comment type="subunit">
    <text evidence="3">G proteins are composed of 3 units, alpha, beta and gamma.</text>
</comment>
<keyword evidence="13" id="KW-1185">Reference proteome</keyword>
<dbReference type="PANTHER" id="PTHR28189:SF1">
    <property type="entry name" value="GUANINE NUCLEOTIDE-BINDING PROTEIN SUBUNIT GAMMA"/>
    <property type="match status" value="1"/>
</dbReference>
<evidence type="ECO:0000313" key="13">
    <source>
        <dbReference type="Proteomes" id="UP000186594"/>
    </source>
</evidence>
<dbReference type="Proteomes" id="UP000186594">
    <property type="component" value="Unassembled WGS sequence"/>
</dbReference>
<dbReference type="GO" id="GO:0000750">
    <property type="term" value="P:pheromone-dependent signal transduction involved in conjugation with cellular fusion"/>
    <property type="evidence" value="ECO:0007669"/>
    <property type="project" value="InterPro"/>
</dbReference>
<evidence type="ECO:0000256" key="10">
    <source>
        <dbReference type="ARBA" id="ARBA00023289"/>
    </source>
</evidence>
<evidence type="ECO:0000313" key="12">
    <source>
        <dbReference type="EMBL" id="OLL26841.1"/>
    </source>
</evidence>
<evidence type="ECO:0000256" key="6">
    <source>
        <dbReference type="ARBA" id="ARBA00023136"/>
    </source>
</evidence>
<dbReference type="AlphaFoldDB" id="A0A1U7LWG0"/>
<protein>
    <recommendedName>
        <fullName evidence="4">Guanine nucleotide-binding protein subunit gamma</fullName>
    </recommendedName>
</protein>
<gene>
    <name evidence="12" type="ORF">NEOLI_000917</name>
</gene>
<dbReference type="Pfam" id="PF00631">
    <property type="entry name" value="G-gamma"/>
    <property type="match status" value="1"/>
</dbReference>
<dbReference type="InterPro" id="IPR041848">
    <property type="entry name" value="Ste18_fungal"/>
</dbReference>
<name>A0A1U7LWG0_NEOID</name>
<dbReference type="SUPFAM" id="SSF48670">
    <property type="entry name" value="Transducin (heterotrimeric G protein), gamma chain"/>
    <property type="match status" value="1"/>
</dbReference>
<keyword evidence="10" id="KW-0636">Prenylation</keyword>
<dbReference type="GO" id="GO:0005834">
    <property type="term" value="C:heterotrimeric G-protein complex"/>
    <property type="evidence" value="ECO:0007669"/>
    <property type="project" value="TreeGrafter"/>
</dbReference>